<dbReference type="Proteomes" id="UP001280629">
    <property type="component" value="Unassembled WGS sequence"/>
</dbReference>
<feature type="transmembrane region" description="Helical" evidence="1">
    <location>
        <begin position="60"/>
        <end position="86"/>
    </location>
</feature>
<keyword evidence="1" id="KW-0472">Membrane</keyword>
<feature type="transmembrane region" description="Helical" evidence="1">
    <location>
        <begin position="107"/>
        <end position="125"/>
    </location>
</feature>
<keyword evidence="3" id="KW-1185">Reference proteome</keyword>
<gene>
    <name evidence="2" type="ORF">QT716_07385</name>
</gene>
<dbReference type="Pfam" id="PF10011">
    <property type="entry name" value="DUF2254"/>
    <property type="match status" value="1"/>
</dbReference>
<evidence type="ECO:0000256" key="1">
    <source>
        <dbReference type="SAM" id="Phobius"/>
    </source>
</evidence>
<keyword evidence="1" id="KW-1133">Transmembrane helix</keyword>
<organism evidence="2 3">
    <name type="scientific">Sporosarcina aquimarina</name>
    <dbReference type="NCBI Taxonomy" id="114975"/>
    <lineage>
        <taxon>Bacteria</taxon>
        <taxon>Bacillati</taxon>
        <taxon>Bacillota</taxon>
        <taxon>Bacilli</taxon>
        <taxon>Bacillales</taxon>
        <taxon>Caryophanaceae</taxon>
        <taxon>Sporosarcina</taxon>
    </lineage>
</organism>
<name>A0ABU4FYS2_9BACL</name>
<proteinExistence type="predicted"/>
<comment type="caution">
    <text evidence="2">The sequence shown here is derived from an EMBL/GenBank/DDBJ whole genome shotgun (WGS) entry which is preliminary data.</text>
</comment>
<reference evidence="2 3" key="1">
    <citation type="submission" date="2023-06" db="EMBL/GenBank/DDBJ databases">
        <title>Sporosarcina sp. nov., isolated from Korean traditional fermented seafood 'Jeotgal'.</title>
        <authorList>
            <person name="Yang A.-I."/>
            <person name="Shin N.-R."/>
        </authorList>
    </citation>
    <scope>NUCLEOTIDE SEQUENCE [LARGE SCALE GENOMIC DNA]</scope>
    <source>
        <strain evidence="2 3">KCTC3840</strain>
    </source>
</reference>
<accession>A0ABU4FYS2</accession>
<evidence type="ECO:0000313" key="2">
    <source>
        <dbReference type="EMBL" id="MDW0109880.1"/>
    </source>
</evidence>
<sequence length="432" mass="48635">MLKRLIIKMRESIWFIPSFYSVLASLLSLATVLIDTTFNAEVKDYIPSYLRTSVDLAQTILGTISGALLTMTTITFSTIMVVLTMYSSQFSPRTLQTFLNAPSTQRVLGLFMGGFVYSILSLLFMRKQSITHEVISASVAVFLAVVCLAFFAYFIHKVGTSIQVSRLIRELVEDVLRTIESNQAIVNEDPVVTTNEKPSLSTDYSRVTEFKSTTFGYVQYIHFDALREWAEKNDAVIDVTTPIGSFAGTETTLATVYHQQTLPETDLSAHFKIGVERSTLQDIEYGIEKISEIGLRTLSPGINDPNTAVRCIHSLGEVLQCASRLPGGMTVTYTKENRPSLIVPRFSFKDYLYAAYSQMSFYGRQDASVLNAMLDSLLYIARARSSCEATLYDVRRISEYVWNRFDHSFFEALDTEKLVEKQQTLRLLTSAK</sequence>
<dbReference type="EMBL" id="JAUBDH010000004">
    <property type="protein sequence ID" value="MDW0109880.1"/>
    <property type="molecule type" value="Genomic_DNA"/>
</dbReference>
<feature type="transmembrane region" description="Helical" evidence="1">
    <location>
        <begin position="137"/>
        <end position="156"/>
    </location>
</feature>
<protein>
    <submittedName>
        <fullName evidence="2">DUF2254 domain-containing protein</fullName>
    </submittedName>
</protein>
<evidence type="ECO:0000313" key="3">
    <source>
        <dbReference type="Proteomes" id="UP001280629"/>
    </source>
</evidence>
<feature type="transmembrane region" description="Helical" evidence="1">
    <location>
        <begin position="12"/>
        <end position="34"/>
    </location>
</feature>
<dbReference type="InterPro" id="IPR018723">
    <property type="entry name" value="DUF2254_membrane"/>
</dbReference>
<dbReference type="RefSeq" id="WP_317935436.1">
    <property type="nucleotide sequence ID" value="NZ_JAUBDH010000004.1"/>
</dbReference>
<keyword evidence="1" id="KW-0812">Transmembrane</keyword>